<dbReference type="PANTHER" id="PTHR12176">
    <property type="entry name" value="SAM-DEPENDENT METHYLTRANSFERASE SUPERFAMILY PROTEIN"/>
    <property type="match status" value="1"/>
</dbReference>
<comment type="catalytic activity">
    <reaction evidence="8">
        <text>L-lysyl-[citrate synthase] + S-adenosyl-L-methionine = N(6)-methyl-L-lysyl-[citrate synthase] + S-adenosyl-L-homocysteine + H(+)</text>
        <dbReference type="Rhea" id="RHEA:55544"/>
        <dbReference type="Rhea" id="RHEA-COMP:14212"/>
        <dbReference type="Rhea" id="RHEA-COMP:14213"/>
        <dbReference type="ChEBI" id="CHEBI:15378"/>
        <dbReference type="ChEBI" id="CHEBI:29969"/>
        <dbReference type="ChEBI" id="CHEBI:57856"/>
        <dbReference type="ChEBI" id="CHEBI:59789"/>
        <dbReference type="ChEBI" id="CHEBI:61929"/>
    </reaction>
</comment>
<organism evidence="15 16">
    <name type="scientific">Knipowitschia caucasica</name>
    <name type="common">Caucasian dwarf goby</name>
    <name type="synonym">Pomatoschistus caucasicus</name>
    <dbReference type="NCBI Taxonomy" id="637954"/>
    <lineage>
        <taxon>Eukaryota</taxon>
        <taxon>Metazoa</taxon>
        <taxon>Chordata</taxon>
        <taxon>Craniata</taxon>
        <taxon>Vertebrata</taxon>
        <taxon>Euteleostomi</taxon>
        <taxon>Actinopterygii</taxon>
        <taxon>Neopterygii</taxon>
        <taxon>Teleostei</taxon>
        <taxon>Neoteleostei</taxon>
        <taxon>Acanthomorphata</taxon>
        <taxon>Gobiaria</taxon>
        <taxon>Gobiiformes</taxon>
        <taxon>Gobioidei</taxon>
        <taxon>Gobiidae</taxon>
        <taxon>Gobiinae</taxon>
        <taxon>Knipowitschia</taxon>
    </lineage>
</organism>
<protein>
    <recommendedName>
        <fullName evidence="12">Citrate synthase-lysine N-methyltransferase CSKMT, mitochondrial</fullName>
    </recommendedName>
    <alternativeName>
        <fullName evidence="13">Methyltransferase-like protein 12, mitochondrial</fullName>
    </alternativeName>
</protein>
<keyword evidence="6" id="KW-0809">Transit peptide</keyword>
<comment type="catalytic activity">
    <reaction evidence="10">
        <text>N(6)-methyl-L-lysyl-[citrate synthase] + S-adenosyl-L-methionine = N(6),N(6)-dimethyl-L-lysyl-[citrate synthase] + S-adenosyl-L-homocysteine + H(+)</text>
        <dbReference type="Rhea" id="RHEA:55548"/>
        <dbReference type="Rhea" id="RHEA-COMP:14213"/>
        <dbReference type="Rhea" id="RHEA-COMP:14214"/>
        <dbReference type="ChEBI" id="CHEBI:15378"/>
        <dbReference type="ChEBI" id="CHEBI:57856"/>
        <dbReference type="ChEBI" id="CHEBI:59789"/>
        <dbReference type="ChEBI" id="CHEBI:61929"/>
        <dbReference type="ChEBI" id="CHEBI:61976"/>
    </reaction>
</comment>
<comment type="subcellular location">
    <subcellularLocation>
        <location evidence="1">Mitochondrion</location>
    </subcellularLocation>
</comment>
<evidence type="ECO:0000256" key="13">
    <source>
        <dbReference type="ARBA" id="ARBA00083084"/>
    </source>
</evidence>
<feature type="domain" description="Methyltransferase" evidence="14">
    <location>
        <begin position="82"/>
        <end position="168"/>
    </location>
</feature>
<dbReference type="PANTHER" id="PTHR12176:SF83">
    <property type="entry name" value="CITRATE SYNTHASE-LYSINE N-METHYLTRANSFERASE CSKMT, MITOCHONDRIAL"/>
    <property type="match status" value="1"/>
</dbReference>
<dbReference type="FunFam" id="3.40.50.150:FF:000200">
    <property type="entry name" value="Citrate synthase lysine methyltransferase"/>
    <property type="match status" value="1"/>
</dbReference>
<dbReference type="GO" id="GO:0032259">
    <property type="term" value="P:methylation"/>
    <property type="evidence" value="ECO:0007669"/>
    <property type="project" value="UniProtKB-KW"/>
</dbReference>
<dbReference type="GO" id="GO:0005739">
    <property type="term" value="C:mitochondrion"/>
    <property type="evidence" value="ECO:0007669"/>
    <property type="project" value="UniProtKB-SubCell"/>
</dbReference>
<dbReference type="CDD" id="cd02440">
    <property type="entry name" value="AdoMet_MTases"/>
    <property type="match status" value="1"/>
</dbReference>
<keyword evidence="4" id="KW-0808">Transferase</keyword>
<evidence type="ECO:0000313" key="15">
    <source>
        <dbReference type="EMBL" id="CAL1590564.1"/>
    </source>
</evidence>
<evidence type="ECO:0000256" key="4">
    <source>
        <dbReference type="ARBA" id="ARBA00022679"/>
    </source>
</evidence>
<dbReference type="Gene3D" id="3.40.50.150">
    <property type="entry name" value="Vaccinia Virus protein VP39"/>
    <property type="match status" value="1"/>
</dbReference>
<keyword evidence="16" id="KW-1185">Reference proteome</keyword>
<evidence type="ECO:0000256" key="8">
    <source>
        <dbReference type="ARBA" id="ARBA00051191"/>
    </source>
</evidence>
<dbReference type="InterPro" id="IPR025714">
    <property type="entry name" value="Methyltranfer_dom"/>
</dbReference>
<reference evidence="15 16" key="1">
    <citation type="submission" date="2024-04" db="EMBL/GenBank/DDBJ databases">
        <authorList>
            <person name="Waldvogel A.-M."/>
            <person name="Schoenle A."/>
        </authorList>
    </citation>
    <scope>NUCLEOTIDE SEQUENCE [LARGE SCALE GENOMIC DNA]</scope>
</reference>
<evidence type="ECO:0000256" key="6">
    <source>
        <dbReference type="ARBA" id="ARBA00022946"/>
    </source>
</evidence>
<evidence type="ECO:0000313" key="16">
    <source>
        <dbReference type="Proteomes" id="UP001497482"/>
    </source>
</evidence>
<evidence type="ECO:0000256" key="11">
    <source>
        <dbReference type="ARBA" id="ARBA00058794"/>
    </source>
</evidence>
<evidence type="ECO:0000256" key="12">
    <source>
        <dbReference type="ARBA" id="ARBA00068729"/>
    </source>
</evidence>
<keyword evidence="5" id="KW-0949">S-adenosyl-L-methionine</keyword>
<evidence type="ECO:0000259" key="14">
    <source>
        <dbReference type="Pfam" id="PF13847"/>
    </source>
</evidence>
<keyword evidence="3" id="KW-0489">Methyltransferase</keyword>
<evidence type="ECO:0000256" key="9">
    <source>
        <dbReference type="ARBA" id="ARBA00052621"/>
    </source>
</evidence>
<dbReference type="Proteomes" id="UP001497482">
    <property type="component" value="Chromosome 19"/>
</dbReference>
<dbReference type="EMBL" id="OZ035841">
    <property type="protein sequence ID" value="CAL1590564.1"/>
    <property type="molecule type" value="Genomic_DNA"/>
</dbReference>
<proteinExistence type="inferred from homology"/>
<evidence type="ECO:0000256" key="3">
    <source>
        <dbReference type="ARBA" id="ARBA00022603"/>
    </source>
</evidence>
<comment type="catalytic activity">
    <reaction evidence="9">
        <text>N(6),N(6)-dimethyl-L-lysyl-[citrate synthase] + S-adenosyl-L-methionine = N(6),N(6),N(6)-trimethyl-L-lysyl-[citrate synthase] + S-adenosyl-L-homocysteine + H(+)</text>
        <dbReference type="Rhea" id="RHEA:55552"/>
        <dbReference type="Rhea" id="RHEA-COMP:14214"/>
        <dbReference type="Rhea" id="RHEA-COMP:14215"/>
        <dbReference type="ChEBI" id="CHEBI:15378"/>
        <dbReference type="ChEBI" id="CHEBI:57856"/>
        <dbReference type="ChEBI" id="CHEBI:59789"/>
        <dbReference type="ChEBI" id="CHEBI:61961"/>
        <dbReference type="ChEBI" id="CHEBI:61976"/>
    </reaction>
</comment>
<dbReference type="SUPFAM" id="SSF53335">
    <property type="entry name" value="S-adenosyl-L-methionine-dependent methyltransferases"/>
    <property type="match status" value="1"/>
</dbReference>
<evidence type="ECO:0000256" key="1">
    <source>
        <dbReference type="ARBA" id="ARBA00004173"/>
    </source>
</evidence>
<dbReference type="InterPro" id="IPR029063">
    <property type="entry name" value="SAM-dependent_MTases_sf"/>
</dbReference>
<gene>
    <name evidence="15" type="ORF">KC01_LOCUS20059</name>
</gene>
<dbReference type="Pfam" id="PF13847">
    <property type="entry name" value="Methyltransf_31"/>
    <property type="match status" value="1"/>
</dbReference>
<evidence type="ECO:0000256" key="2">
    <source>
        <dbReference type="ARBA" id="ARBA00008361"/>
    </source>
</evidence>
<accession>A0AAV2KLU1</accession>
<keyword evidence="7" id="KW-0496">Mitochondrion</keyword>
<dbReference type="GO" id="GO:0008168">
    <property type="term" value="F:methyltransferase activity"/>
    <property type="evidence" value="ECO:0007669"/>
    <property type="project" value="UniProtKB-KW"/>
</dbReference>
<evidence type="ECO:0000256" key="7">
    <source>
        <dbReference type="ARBA" id="ARBA00023128"/>
    </source>
</evidence>
<evidence type="ECO:0000256" key="10">
    <source>
        <dbReference type="ARBA" id="ARBA00052681"/>
    </source>
</evidence>
<name>A0AAV2KLU1_KNICA</name>
<comment type="similarity">
    <text evidence="2">Belongs to the methyltransferase superfamily.</text>
</comment>
<dbReference type="AlphaFoldDB" id="A0AAV2KLU1"/>
<comment type="function">
    <text evidence="11">Protein-lysine methyltransferase that selectively trimethylates citrate synthase (CS) in mitochondria. Seems to conduct trimethylation in a highly distributive manner rather than in a processive manner, and thus introduces a single methyl group per binding event.</text>
</comment>
<evidence type="ECO:0000256" key="5">
    <source>
        <dbReference type="ARBA" id="ARBA00022691"/>
    </source>
</evidence>
<dbReference type="InterPro" id="IPR051419">
    <property type="entry name" value="Lys/N-term_MeTrsfase_sf"/>
</dbReference>
<sequence>MNALKCLSVRGLRAACARKHSSLTTELIQNMDKKATWDRFYTENRTNAAAFKNFEWFFGFDSIRHIILPLLPPKSRPDRPFQVLDLGCGTSALGPSIYKHSPITVHVTCADISPVAVKLMQEHVTSEEIETSDAASQISFVEMDCTQLLNHYGPESIDLIVDKGTTDALLRSREGKDKARLMLCEGLTVLRRSGALLQFSDEDPDARLLWLETEMQKQGIMGHVVTQEVGELRGVVYFCYQVLPAVSE</sequence>